<reference evidence="2 3" key="1">
    <citation type="submission" date="2014-04" db="EMBL/GenBank/DDBJ databases">
        <authorList>
            <consortium name="DOE Joint Genome Institute"/>
            <person name="Kuo A."/>
            <person name="Kohler A."/>
            <person name="Costa M.D."/>
            <person name="Nagy L.G."/>
            <person name="Floudas D."/>
            <person name="Copeland A."/>
            <person name="Barry K.W."/>
            <person name="Cichocki N."/>
            <person name="Veneault-Fourrey C."/>
            <person name="LaButti K."/>
            <person name="Lindquist E.A."/>
            <person name="Lipzen A."/>
            <person name="Lundell T."/>
            <person name="Morin E."/>
            <person name="Murat C."/>
            <person name="Sun H."/>
            <person name="Tunlid A."/>
            <person name="Henrissat B."/>
            <person name="Grigoriev I.V."/>
            <person name="Hibbett D.S."/>
            <person name="Martin F."/>
            <person name="Nordberg H.P."/>
            <person name="Cantor M.N."/>
            <person name="Hua S.X."/>
        </authorList>
    </citation>
    <scope>NUCLEOTIDE SEQUENCE [LARGE SCALE GENOMIC DNA]</scope>
    <source>
        <strain evidence="2 3">Marx 270</strain>
    </source>
</reference>
<keyword evidence="3" id="KW-1185">Reference proteome</keyword>
<keyword evidence="1" id="KW-1133">Transmembrane helix</keyword>
<gene>
    <name evidence="2" type="ORF">M404DRAFT_35236</name>
</gene>
<keyword evidence="1" id="KW-0472">Membrane</keyword>
<dbReference type="Proteomes" id="UP000054217">
    <property type="component" value="Unassembled WGS sequence"/>
</dbReference>
<sequence>MLKFANPPDVNPTLEHEFACKTTLGFSPSDKPPTLPVCFPAHPLTPELLSLGLLAFTSLLVSSQALVPAFIPLLLTPTLLTTPIPVLPALLVLYLRF</sequence>
<evidence type="ECO:0000313" key="2">
    <source>
        <dbReference type="EMBL" id="KIN94261.1"/>
    </source>
</evidence>
<feature type="transmembrane region" description="Helical" evidence="1">
    <location>
        <begin position="73"/>
        <end position="95"/>
    </location>
</feature>
<organism evidence="2 3">
    <name type="scientific">Pisolithus tinctorius Marx 270</name>
    <dbReference type="NCBI Taxonomy" id="870435"/>
    <lineage>
        <taxon>Eukaryota</taxon>
        <taxon>Fungi</taxon>
        <taxon>Dikarya</taxon>
        <taxon>Basidiomycota</taxon>
        <taxon>Agaricomycotina</taxon>
        <taxon>Agaricomycetes</taxon>
        <taxon>Agaricomycetidae</taxon>
        <taxon>Boletales</taxon>
        <taxon>Sclerodermatineae</taxon>
        <taxon>Pisolithaceae</taxon>
        <taxon>Pisolithus</taxon>
    </lineage>
</organism>
<accession>A0A0C3J995</accession>
<reference evidence="3" key="2">
    <citation type="submission" date="2015-01" db="EMBL/GenBank/DDBJ databases">
        <title>Evolutionary Origins and Diversification of the Mycorrhizal Mutualists.</title>
        <authorList>
            <consortium name="DOE Joint Genome Institute"/>
            <consortium name="Mycorrhizal Genomics Consortium"/>
            <person name="Kohler A."/>
            <person name="Kuo A."/>
            <person name="Nagy L.G."/>
            <person name="Floudas D."/>
            <person name="Copeland A."/>
            <person name="Barry K.W."/>
            <person name="Cichocki N."/>
            <person name="Veneault-Fourrey C."/>
            <person name="LaButti K."/>
            <person name="Lindquist E.A."/>
            <person name="Lipzen A."/>
            <person name="Lundell T."/>
            <person name="Morin E."/>
            <person name="Murat C."/>
            <person name="Riley R."/>
            <person name="Ohm R."/>
            <person name="Sun H."/>
            <person name="Tunlid A."/>
            <person name="Henrissat B."/>
            <person name="Grigoriev I.V."/>
            <person name="Hibbett D.S."/>
            <person name="Martin F."/>
        </authorList>
    </citation>
    <scope>NUCLEOTIDE SEQUENCE [LARGE SCALE GENOMIC DNA]</scope>
    <source>
        <strain evidence="3">Marx 270</strain>
    </source>
</reference>
<dbReference type="AlphaFoldDB" id="A0A0C3J995"/>
<dbReference type="EMBL" id="KN832106">
    <property type="protein sequence ID" value="KIN94261.1"/>
    <property type="molecule type" value="Genomic_DNA"/>
</dbReference>
<proteinExistence type="predicted"/>
<evidence type="ECO:0000256" key="1">
    <source>
        <dbReference type="SAM" id="Phobius"/>
    </source>
</evidence>
<keyword evidence="1" id="KW-0812">Transmembrane</keyword>
<dbReference type="HOGENOM" id="CLU_2347557_0_0_1"/>
<protein>
    <submittedName>
        <fullName evidence="2">Uncharacterized protein</fullName>
    </submittedName>
</protein>
<evidence type="ECO:0000313" key="3">
    <source>
        <dbReference type="Proteomes" id="UP000054217"/>
    </source>
</evidence>
<dbReference type="InParanoid" id="A0A0C3J995"/>
<name>A0A0C3J995_PISTI</name>